<evidence type="ECO:0000313" key="2">
    <source>
        <dbReference type="EMBL" id="QSB06436.1"/>
    </source>
</evidence>
<protein>
    <submittedName>
        <fullName evidence="2">Uncharacterized protein</fullName>
    </submittedName>
</protein>
<evidence type="ECO:0000256" key="1">
    <source>
        <dbReference type="SAM" id="Phobius"/>
    </source>
</evidence>
<dbReference type="Proteomes" id="UP000662939">
    <property type="component" value="Chromosome"/>
</dbReference>
<keyword evidence="1" id="KW-1133">Transmembrane helix</keyword>
<organism evidence="2 3">
    <name type="scientific">Natronoglycomyces albus</name>
    <dbReference type="NCBI Taxonomy" id="2811108"/>
    <lineage>
        <taxon>Bacteria</taxon>
        <taxon>Bacillati</taxon>
        <taxon>Actinomycetota</taxon>
        <taxon>Actinomycetes</taxon>
        <taxon>Glycomycetales</taxon>
        <taxon>Glycomycetaceae</taxon>
        <taxon>Natronoglycomyces</taxon>
    </lineage>
</organism>
<keyword evidence="1" id="KW-0472">Membrane</keyword>
<keyword evidence="3" id="KW-1185">Reference proteome</keyword>
<dbReference type="AlphaFoldDB" id="A0A895XV85"/>
<evidence type="ECO:0000313" key="3">
    <source>
        <dbReference type="Proteomes" id="UP000662939"/>
    </source>
</evidence>
<sequence>MNWLRDNKRIFAIIVLTVMVMPFTTSVFGLIGAFATIVGGCVLAAIPVGEERASQREKSRTFTDY</sequence>
<dbReference type="RefSeq" id="WP_213172445.1">
    <property type="nucleotide sequence ID" value="NZ_CP070496.1"/>
</dbReference>
<proteinExistence type="predicted"/>
<dbReference type="KEGG" id="nav:JQS30_05905"/>
<gene>
    <name evidence="2" type="ORF">JQS30_05905</name>
</gene>
<name>A0A895XV85_9ACTN</name>
<dbReference type="EMBL" id="CP070496">
    <property type="protein sequence ID" value="QSB06436.1"/>
    <property type="molecule type" value="Genomic_DNA"/>
</dbReference>
<reference evidence="2" key="1">
    <citation type="submission" date="2021-02" db="EMBL/GenBank/DDBJ databases">
        <title>Natronoglycomyces albus gen. nov., sp. nov, a haloalkaliphilic actinobacterium from a soda solonchak soil.</title>
        <authorList>
            <person name="Sorokin D.Y."/>
            <person name="Khijniak T.V."/>
            <person name="Zakharycheva A.P."/>
            <person name="Boueva O.V."/>
            <person name="Ariskina E.V."/>
            <person name="Hahnke R.L."/>
            <person name="Bunk B."/>
            <person name="Sproer C."/>
            <person name="Schumann P."/>
            <person name="Evtushenko L.I."/>
            <person name="Kublanov I.V."/>
        </authorList>
    </citation>
    <scope>NUCLEOTIDE SEQUENCE</scope>
    <source>
        <strain evidence="2">DSM 106290</strain>
    </source>
</reference>
<feature type="transmembrane region" description="Helical" evidence="1">
    <location>
        <begin position="7"/>
        <end position="24"/>
    </location>
</feature>
<accession>A0A895XV85</accession>
<keyword evidence="1" id="KW-0812">Transmembrane</keyword>